<dbReference type="HOGENOM" id="CLU_035008_1_1_11"/>
<evidence type="ECO:0000256" key="11">
    <source>
        <dbReference type="ARBA" id="ARBA00023141"/>
    </source>
</evidence>
<dbReference type="SUPFAM" id="SSF53850">
    <property type="entry name" value="Periplasmic binding protein-like II"/>
    <property type="match status" value="1"/>
</dbReference>
<evidence type="ECO:0000256" key="3">
    <source>
        <dbReference type="ARBA" id="ARBA00004496"/>
    </source>
</evidence>
<evidence type="ECO:0000256" key="4">
    <source>
        <dbReference type="ARBA" id="ARBA00004741"/>
    </source>
</evidence>
<dbReference type="AlphaFoldDB" id="C7N568"/>
<dbReference type="UniPathway" id="UPA00120">
    <property type="reaction ID" value="UER00203"/>
</dbReference>
<comment type="pathway">
    <text evidence="4">Amino-acid biosynthesis; L-phenylalanine biosynthesis; phenylpyruvate from prephenate: step 1/1.</text>
</comment>
<keyword evidence="24" id="KW-1185">Reference proteome</keyword>
<proteinExistence type="predicted"/>
<keyword evidence="13" id="KW-0413">Isomerase</keyword>
<evidence type="ECO:0000256" key="7">
    <source>
        <dbReference type="ARBA" id="ARBA00014401"/>
    </source>
</evidence>
<dbReference type="InterPro" id="IPR001086">
    <property type="entry name" value="Preph_deHydtase"/>
</dbReference>
<dbReference type="GO" id="GO:0046417">
    <property type="term" value="P:chorismate metabolic process"/>
    <property type="evidence" value="ECO:0007669"/>
    <property type="project" value="InterPro"/>
</dbReference>
<evidence type="ECO:0000313" key="23">
    <source>
        <dbReference type="EMBL" id="ACV22053.1"/>
    </source>
</evidence>
<dbReference type="InterPro" id="IPR002912">
    <property type="entry name" value="ACT_dom"/>
</dbReference>
<dbReference type="eggNOG" id="COG0077">
    <property type="taxonomic scope" value="Bacteria"/>
</dbReference>
<dbReference type="GO" id="GO:0005737">
    <property type="term" value="C:cytoplasm"/>
    <property type="evidence" value="ECO:0007669"/>
    <property type="project" value="UniProtKB-SubCell"/>
</dbReference>
<dbReference type="PROSITE" id="PS51671">
    <property type="entry name" value="ACT"/>
    <property type="match status" value="1"/>
</dbReference>
<dbReference type="PROSITE" id="PS51171">
    <property type="entry name" value="PREPHENATE_DEHYDR_3"/>
    <property type="match status" value="1"/>
</dbReference>
<dbReference type="Pfam" id="PF01817">
    <property type="entry name" value="CM_2"/>
    <property type="match status" value="1"/>
</dbReference>
<dbReference type="Proteomes" id="UP000002026">
    <property type="component" value="Chromosome"/>
</dbReference>
<feature type="domain" description="Chorismate mutase" evidence="20">
    <location>
        <begin position="15"/>
        <end position="104"/>
    </location>
</feature>
<evidence type="ECO:0000256" key="13">
    <source>
        <dbReference type="ARBA" id="ARBA00023235"/>
    </source>
</evidence>
<evidence type="ECO:0000256" key="5">
    <source>
        <dbReference type="ARBA" id="ARBA00004817"/>
    </source>
</evidence>
<dbReference type="KEGG" id="shi:Shel_10160"/>
<evidence type="ECO:0000256" key="2">
    <source>
        <dbReference type="ARBA" id="ARBA00002364"/>
    </source>
</evidence>
<dbReference type="EMBL" id="CP001684">
    <property type="protein sequence ID" value="ACV22053.1"/>
    <property type="molecule type" value="Genomic_DNA"/>
</dbReference>
<name>C7N568_SLAHD</name>
<organism evidence="23 24">
    <name type="scientific">Slackia heliotrinireducens (strain ATCC 29202 / DSM 20476 / NCTC 11029 / RHS 1)</name>
    <name type="common">Peptococcus heliotrinreducens</name>
    <dbReference type="NCBI Taxonomy" id="471855"/>
    <lineage>
        <taxon>Bacteria</taxon>
        <taxon>Bacillati</taxon>
        <taxon>Actinomycetota</taxon>
        <taxon>Coriobacteriia</taxon>
        <taxon>Eggerthellales</taxon>
        <taxon>Eggerthellaceae</taxon>
        <taxon>Slackia</taxon>
    </lineage>
</organism>
<evidence type="ECO:0000256" key="10">
    <source>
        <dbReference type="ARBA" id="ARBA00022605"/>
    </source>
</evidence>
<dbReference type="Gene3D" id="3.40.190.10">
    <property type="entry name" value="Periplasmic binding protein-like II"/>
    <property type="match status" value="2"/>
</dbReference>
<evidence type="ECO:0000259" key="21">
    <source>
        <dbReference type="PROSITE" id="PS51171"/>
    </source>
</evidence>
<keyword evidence="10" id="KW-0028">Amino-acid biosynthesis</keyword>
<dbReference type="Gene3D" id="3.30.70.260">
    <property type="match status" value="1"/>
</dbReference>
<evidence type="ECO:0000256" key="12">
    <source>
        <dbReference type="ARBA" id="ARBA00023222"/>
    </source>
</evidence>
<comment type="subcellular location">
    <subcellularLocation>
        <location evidence="3">Cytoplasm</location>
    </subcellularLocation>
</comment>
<dbReference type="InterPro" id="IPR002701">
    <property type="entry name" value="CM_II_prokaryot"/>
</dbReference>
<keyword evidence="9" id="KW-0963">Cytoplasm</keyword>
<evidence type="ECO:0000256" key="18">
    <source>
        <dbReference type="ARBA" id="ARBA00047848"/>
    </source>
</evidence>
<keyword evidence="14" id="KW-0456">Lyase</keyword>
<evidence type="ECO:0000256" key="9">
    <source>
        <dbReference type="ARBA" id="ARBA00022490"/>
    </source>
</evidence>
<comment type="pathway">
    <text evidence="5">Metabolic intermediate biosynthesis; prephenate biosynthesis; prephenate from chorismate: step 1/1.</text>
</comment>
<keyword evidence="11" id="KW-0057">Aromatic amino acid biosynthesis</keyword>
<dbReference type="SUPFAM" id="SSF48600">
    <property type="entry name" value="Chorismate mutase II"/>
    <property type="match status" value="1"/>
</dbReference>
<protein>
    <recommendedName>
        <fullName evidence="7">Bifunctional chorismate mutase/prephenate dehydratase</fullName>
        <ecNumber evidence="6">4.2.1.51</ecNumber>
    </recommendedName>
    <alternativeName>
        <fullName evidence="17">Chorismate mutase-prephenate dehydratase</fullName>
    </alternativeName>
    <alternativeName>
        <fullName evidence="8">Prephenate dehydratase</fullName>
    </alternativeName>
    <alternativeName>
        <fullName evidence="16">p-protein</fullName>
    </alternativeName>
</protein>
<evidence type="ECO:0000259" key="20">
    <source>
        <dbReference type="PROSITE" id="PS51168"/>
    </source>
</evidence>
<dbReference type="PROSITE" id="PS51168">
    <property type="entry name" value="CHORISMATE_MUT_2"/>
    <property type="match status" value="1"/>
</dbReference>
<dbReference type="CDD" id="cd04905">
    <property type="entry name" value="ACT_CM-PDT"/>
    <property type="match status" value="1"/>
</dbReference>
<dbReference type="InterPro" id="IPR008242">
    <property type="entry name" value="Chor_mutase/pphenate_deHydtase"/>
</dbReference>
<dbReference type="STRING" id="471855.Shel_10160"/>
<comment type="catalytic activity">
    <reaction evidence="1">
        <text>chorismate = prephenate</text>
        <dbReference type="Rhea" id="RHEA:13897"/>
        <dbReference type="ChEBI" id="CHEBI:29748"/>
        <dbReference type="ChEBI" id="CHEBI:29934"/>
        <dbReference type="EC" id="5.4.99.5"/>
    </reaction>
</comment>
<dbReference type="InterPro" id="IPR011279">
    <property type="entry name" value="Chorismate_mutase_GmP"/>
</dbReference>
<evidence type="ECO:0000256" key="19">
    <source>
        <dbReference type="PIRSR" id="PIRSR001500-2"/>
    </source>
</evidence>
<dbReference type="Gene3D" id="1.20.59.10">
    <property type="entry name" value="Chorismate mutase"/>
    <property type="match status" value="1"/>
</dbReference>
<reference evidence="23 24" key="1">
    <citation type="journal article" date="2009" name="Stand. Genomic Sci.">
        <title>Complete genome sequence of Slackia heliotrinireducens type strain (RHS 1).</title>
        <authorList>
            <person name="Pukall R."/>
            <person name="Lapidus A."/>
            <person name="Nolan M."/>
            <person name="Copeland A."/>
            <person name="Glavina Del Rio T."/>
            <person name="Lucas S."/>
            <person name="Chen F."/>
            <person name="Tice H."/>
            <person name="Cheng J.F."/>
            <person name="Chertkov O."/>
            <person name="Bruce D."/>
            <person name="Goodwin L."/>
            <person name="Kuske C."/>
            <person name="Brettin T."/>
            <person name="Detter J.C."/>
            <person name="Han C."/>
            <person name="Pitluck S."/>
            <person name="Pati A."/>
            <person name="Mavrommatis K."/>
            <person name="Ivanova N."/>
            <person name="Ovchinnikova G."/>
            <person name="Chen A."/>
            <person name="Palaniappan K."/>
            <person name="Schneider S."/>
            <person name="Rohde M."/>
            <person name="Chain P."/>
            <person name="D'haeseleer P."/>
            <person name="Goker M."/>
            <person name="Bristow J."/>
            <person name="Eisen J.A."/>
            <person name="Markowitz V."/>
            <person name="Kyrpides N.C."/>
            <person name="Klenk H.P."/>
            <person name="Hugenholtz P."/>
        </authorList>
    </citation>
    <scope>NUCLEOTIDE SEQUENCE [LARGE SCALE GENOMIC DNA]</scope>
    <source>
        <strain evidence="24">ATCC 29202 / DSM 20476 / NCTC 11029 / RHS 1</strain>
    </source>
</reference>
<keyword evidence="15" id="KW-0511">Multifunctional enzyme</keyword>
<dbReference type="EC" id="4.2.1.51" evidence="6"/>
<feature type="domain" description="Prephenate dehydratase" evidence="21">
    <location>
        <begin position="128"/>
        <end position="305"/>
    </location>
</feature>
<dbReference type="SMART" id="SM00830">
    <property type="entry name" value="CM_2"/>
    <property type="match status" value="1"/>
</dbReference>
<evidence type="ECO:0000256" key="6">
    <source>
        <dbReference type="ARBA" id="ARBA00013147"/>
    </source>
</evidence>
<sequence length="403" mass="44840">MMDTNKTDAAADTTPEHVVDLVRSRERIDEIDKKIVELFCERMDVVKDVAVYKAATGKAVFDAERERQKIERATAQADAKYGEFVAPLFTMLMELSRSYQDRQLHPQSELSRFVSSIPRKGAFPQKARVACQGALGSWAYSATKRMVPGADIDFEDTWEGVCDKVAAGEADFGVMPLENTTTGTVTRAWDLLHAKGLYVVRSVNLRIDQCLLAKPGTKLEDIREVFSHEQGLRQCASYLESLDAGMRRSIRENTASAARAVAQSERTDVAAIASADCAELYGLEVLVPSIQDMKENLTRFACFAKSPVVYDEADRTSLMLITPHEPGSLFRVISRFAALGINMAKLESRPIPGREFEFMFYLDVESTPKDEVFMKAAAQIPYISEQLHFLGSYADVSQGSEGR</sequence>
<dbReference type="PANTHER" id="PTHR21022:SF19">
    <property type="entry name" value="PREPHENATE DEHYDRATASE-RELATED"/>
    <property type="match status" value="1"/>
</dbReference>
<feature type="domain" description="ACT" evidence="22">
    <location>
        <begin position="317"/>
        <end position="398"/>
    </location>
</feature>
<feature type="site" description="Essential for prephenate dehydratase activity" evidence="19">
    <location>
        <position position="298"/>
    </location>
</feature>
<dbReference type="GO" id="GO:0009094">
    <property type="term" value="P:L-phenylalanine biosynthetic process"/>
    <property type="evidence" value="ECO:0007669"/>
    <property type="project" value="UniProtKB-UniPathway"/>
</dbReference>
<dbReference type="InterPro" id="IPR045865">
    <property type="entry name" value="ACT-like_dom_sf"/>
</dbReference>
<dbReference type="SUPFAM" id="SSF55021">
    <property type="entry name" value="ACT-like"/>
    <property type="match status" value="1"/>
</dbReference>
<dbReference type="UniPathway" id="UPA00121">
    <property type="reaction ID" value="UER00345"/>
</dbReference>
<dbReference type="PANTHER" id="PTHR21022">
    <property type="entry name" value="PREPHENATE DEHYDRATASE P PROTEIN"/>
    <property type="match status" value="1"/>
</dbReference>
<evidence type="ECO:0000259" key="22">
    <source>
        <dbReference type="PROSITE" id="PS51671"/>
    </source>
</evidence>
<dbReference type="eggNOG" id="COG1605">
    <property type="taxonomic scope" value="Bacteria"/>
</dbReference>
<evidence type="ECO:0000256" key="17">
    <source>
        <dbReference type="ARBA" id="ARBA00031520"/>
    </source>
</evidence>
<comment type="catalytic activity">
    <reaction evidence="18">
        <text>prephenate + H(+) = 3-phenylpyruvate + CO2 + H2O</text>
        <dbReference type="Rhea" id="RHEA:21648"/>
        <dbReference type="ChEBI" id="CHEBI:15377"/>
        <dbReference type="ChEBI" id="CHEBI:15378"/>
        <dbReference type="ChEBI" id="CHEBI:16526"/>
        <dbReference type="ChEBI" id="CHEBI:18005"/>
        <dbReference type="ChEBI" id="CHEBI:29934"/>
        <dbReference type="EC" id="4.2.1.51"/>
    </reaction>
</comment>
<keyword evidence="12" id="KW-0584">Phenylalanine biosynthesis</keyword>
<evidence type="ECO:0000313" key="24">
    <source>
        <dbReference type="Proteomes" id="UP000002026"/>
    </source>
</evidence>
<accession>C7N568</accession>
<evidence type="ECO:0000256" key="15">
    <source>
        <dbReference type="ARBA" id="ARBA00023268"/>
    </source>
</evidence>
<comment type="function">
    <text evidence="2">Catalyzes the Claisen rearrangement of chorismate to prephenate and the decarboxylation/dehydration of prephenate to phenylpyruvate.</text>
</comment>
<dbReference type="PIRSF" id="PIRSF001500">
    <property type="entry name" value="Chor_mut_pdt_Ppr"/>
    <property type="match status" value="1"/>
</dbReference>
<gene>
    <name evidence="23" type="ordered locus">Shel_10160</name>
</gene>
<dbReference type="InterPro" id="IPR036979">
    <property type="entry name" value="CM_dom_sf"/>
</dbReference>
<dbReference type="CDD" id="cd13631">
    <property type="entry name" value="PBP2_Ct-PDT_like"/>
    <property type="match status" value="1"/>
</dbReference>
<dbReference type="GO" id="GO:0004106">
    <property type="term" value="F:chorismate mutase activity"/>
    <property type="evidence" value="ECO:0007669"/>
    <property type="project" value="UniProtKB-EC"/>
</dbReference>
<evidence type="ECO:0000256" key="8">
    <source>
        <dbReference type="ARBA" id="ARBA00021872"/>
    </source>
</evidence>
<evidence type="ECO:0000256" key="1">
    <source>
        <dbReference type="ARBA" id="ARBA00000824"/>
    </source>
</evidence>
<dbReference type="GO" id="GO:0004664">
    <property type="term" value="F:prephenate dehydratase activity"/>
    <property type="evidence" value="ECO:0007669"/>
    <property type="project" value="UniProtKB-EC"/>
</dbReference>
<dbReference type="InterPro" id="IPR036263">
    <property type="entry name" value="Chorismate_II_sf"/>
</dbReference>
<dbReference type="NCBIfam" id="TIGR01805">
    <property type="entry name" value="CM_mono_grmpos"/>
    <property type="match status" value="1"/>
</dbReference>
<evidence type="ECO:0000256" key="14">
    <source>
        <dbReference type="ARBA" id="ARBA00023239"/>
    </source>
</evidence>
<dbReference type="Pfam" id="PF00800">
    <property type="entry name" value="PDT"/>
    <property type="match status" value="1"/>
</dbReference>
<evidence type="ECO:0000256" key="16">
    <source>
        <dbReference type="ARBA" id="ARBA00031175"/>
    </source>
</evidence>